<dbReference type="Pfam" id="PF07690">
    <property type="entry name" value="MFS_1"/>
    <property type="match status" value="1"/>
</dbReference>
<dbReference type="Gene3D" id="1.20.1250.20">
    <property type="entry name" value="MFS general substrate transporter like domains"/>
    <property type="match status" value="1"/>
</dbReference>
<evidence type="ECO:0000256" key="9">
    <source>
        <dbReference type="SAM" id="Phobius"/>
    </source>
</evidence>
<keyword evidence="6 9" id="KW-0472">Membrane</keyword>
<feature type="transmembrane region" description="Helical" evidence="9">
    <location>
        <begin position="170"/>
        <end position="189"/>
    </location>
</feature>
<proteinExistence type="inferred from homology"/>
<name>A0A382P3B3_9ZZZZ</name>
<comment type="similarity">
    <text evidence="7">Belongs to the major facilitator superfamily. Drug:H(+) antiporter-3 (DHA3) (TC 2.A.1.21) family.</text>
</comment>
<feature type="transmembrane region" description="Helical" evidence="9">
    <location>
        <begin position="50"/>
        <end position="71"/>
    </location>
</feature>
<gene>
    <name evidence="11" type="ORF">METZ01_LOCUS320092</name>
</gene>
<evidence type="ECO:0000313" key="11">
    <source>
        <dbReference type="EMBL" id="SVC67238.1"/>
    </source>
</evidence>
<keyword evidence="2" id="KW-0813">Transport</keyword>
<feature type="transmembrane region" description="Helical" evidence="9">
    <location>
        <begin position="221"/>
        <end position="246"/>
    </location>
</feature>
<feature type="transmembrane region" description="Helical" evidence="9">
    <location>
        <begin position="142"/>
        <end position="164"/>
    </location>
</feature>
<dbReference type="GO" id="GO:0022857">
    <property type="term" value="F:transmembrane transporter activity"/>
    <property type="evidence" value="ECO:0007669"/>
    <property type="project" value="InterPro"/>
</dbReference>
<accession>A0A382P3B3</accession>
<protein>
    <recommendedName>
        <fullName evidence="8">Multidrug efflux pump Tap</fullName>
    </recommendedName>
</protein>
<evidence type="ECO:0000256" key="3">
    <source>
        <dbReference type="ARBA" id="ARBA00022475"/>
    </source>
</evidence>
<evidence type="ECO:0000256" key="1">
    <source>
        <dbReference type="ARBA" id="ARBA00004651"/>
    </source>
</evidence>
<dbReference type="PROSITE" id="PS50850">
    <property type="entry name" value="MFS"/>
    <property type="match status" value="1"/>
</dbReference>
<dbReference type="AlphaFoldDB" id="A0A382P3B3"/>
<dbReference type="SUPFAM" id="SSF103473">
    <property type="entry name" value="MFS general substrate transporter"/>
    <property type="match status" value="1"/>
</dbReference>
<evidence type="ECO:0000256" key="8">
    <source>
        <dbReference type="ARBA" id="ARBA00040914"/>
    </source>
</evidence>
<evidence type="ECO:0000259" key="10">
    <source>
        <dbReference type="PROSITE" id="PS50850"/>
    </source>
</evidence>
<keyword evidence="4 9" id="KW-0812">Transmembrane</keyword>
<dbReference type="PANTHER" id="PTHR23513:SF9">
    <property type="entry name" value="ENTEROBACTIN EXPORTER ENTS"/>
    <property type="match status" value="1"/>
</dbReference>
<comment type="subcellular location">
    <subcellularLocation>
        <location evidence="1">Cell membrane</location>
        <topology evidence="1">Multi-pass membrane protein</topology>
    </subcellularLocation>
</comment>
<dbReference type="InterPro" id="IPR036259">
    <property type="entry name" value="MFS_trans_sf"/>
</dbReference>
<reference evidence="11" key="1">
    <citation type="submission" date="2018-05" db="EMBL/GenBank/DDBJ databases">
        <authorList>
            <person name="Lanie J.A."/>
            <person name="Ng W.-L."/>
            <person name="Kazmierczak K.M."/>
            <person name="Andrzejewski T.M."/>
            <person name="Davidsen T.M."/>
            <person name="Wayne K.J."/>
            <person name="Tettelin H."/>
            <person name="Glass J.I."/>
            <person name="Rusch D."/>
            <person name="Podicherti R."/>
            <person name="Tsui H.-C.T."/>
            <person name="Winkler M.E."/>
        </authorList>
    </citation>
    <scope>NUCLEOTIDE SEQUENCE</scope>
</reference>
<evidence type="ECO:0000256" key="2">
    <source>
        <dbReference type="ARBA" id="ARBA00022448"/>
    </source>
</evidence>
<evidence type="ECO:0000256" key="6">
    <source>
        <dbReference type="ARBA" id="ARBA00023136"/>
    </source>
</evidence>
<sequence>MAQPTPERIPLPVYALLFAFFLTAFAKIGQITIIGKQVYDMTGRELDLGLIGLAEFLPAMLLAPLAGALADRVDRRRMFALALTGEATASALLFWYASTDPTSVLPIFGLVFLFGICQGFTTPSGRALPIDMSPPGLVPRVVALEHVAFQAGMIAGPVAFGFLFVVGEPIPYLTAAMALASAVLILAIIPSTPVRRLETVGVRQAMVDAILGMRFIRRTPVLFGAISLDLFAVLFGGAVALLPAIAEDRLGVGAVGLGWLRAAVGIGAGIVAITLSIRPLQRHIGRTLL</sequence>
<feature type="transmembrane region" description="Helical" evidence="9">
    <location>
        <begin position="78"/>
        <end position="97"/>
    </location>
</feature>
<feature type="transmembrane region" description="Helical" evidence="9">
    <location>
        <begin position="103"/>
        <end position="121"/>
    </location>
</feature>
<keyword evidence="3" id="KW-1003">Cell membrane</keyword>
<feature type="non-terminal residue" evidence="11">
    <location>
        <position position="289"/>
    </location>
</feature>
<evidence type="ECO:0000256" key="4">
    <source>
        <dbReference type="ARBA" id="ARBA00022692"/>
    </source>
</evidence>
<dbReference type="PANTHER" id="PTHR23513">
    <property type="entry name" value="INTEGRAL MEMBRANE EFFLUX PROTEIN-RELATED"/>
    <property type="match status" value="1"/>
</dbReference>
<dbReference type="EMBL" id="UINC01104238">
    <property type="protein sequence ID" value="SVC67238.1"/>
    <property type="molecule type" value="Genomic_DNA"/>
</dbReference>
<feature type="domain" description="Major facilitator superfamily (MFS) profile" evidence="10">
    <location>
        <begin position="12"/>
        <end position="289"/>
    </location>
</feature>
<organism evidence="11">
    <name type="scientific">marine metagenome</name>
    <dbReference type="NCBI Taxonomy" id="408172"/>
    <lineage>
        <taxon>unclassified sequences</taxon>
        <taxon>metagenomes</taxon>
        <taxon>ecological metagenomes</taxon>
    </lineage>
</organism>
<keyword evidence="5 9" id="KW-1133">Transmembrane helix</keyword>
<evidence type="ECO:0000256" key="5">
    <source>
        <dbReference type="ARBA" id="ARBA00022989"/>
    </source>
</evidence>
<feature type="transmembrane region" description="Helical" evidence="9">
    <location>
        <begin position="258"/>
        <end position="277"/>
    </location>
</feature>
<dbReference type="InterPro" id="IPR011701">
    <property type="entry name" value="MFS"/>
</dbReference>
<dbReference type="InterPro" id="IPR020846">
    <property type="entry name" value="MFS_dom"/>
</dbReference>
<evidence type="ECO:0000256" key="7">
    <source>
        <dbReference type="ARBA" id="ARBA00038075"/>
    </source>
</evidence>
<dbReference type="GO" id="GO:0005886">
    <property type="term" value="C:plasma membrane"/>
    <property type="evidence" value="ECO:0007669"/>
    <property type="project" value="UniProtKB-SubCell"/>
</dbReference>